<dbReference type="Proteomes" id="UP000006094">
    <property type="component" value="Chromosome"/>
</dbReference>
<dbReference type="AlphaFoldDB" id="K0AYA4"/>
<sequence length="272" mass="31837">MGLLELIIMAMFDVAEYTIVSYKLIYDDMHSYKLNKLLLGLYFIGFSLAIGFSSYLLNGKYNIFASCPLIIIMFFFIYRRKIKEIIYLYGISTVMMIIIQFASIILFRIFSVEIGFNFKSGLLAHTVTLLIIFTIVLYVPINSIFRYVREGNRVFKLLVLNIFIIIVSLLFYWYVDIDSILKNVAIVAIILVWTILVNFIILRNGYKNQVEGEKLKAYEGYLPTINELIKNLRKKQHECDNNIQVLRMTITENEDYKKSDYSEAKKENGKFK</sequence>
<feature type="transmembrane region" description="Helical" evidence="1">
    <location>
        <begin position="61"/>
        <end position="78"/>
    </location>
</feature>
<feature type="transmembrane region" description="Helical" evidence="1">
    <location>
        <begin position="6"/>
        <end position="25"/>
    </location>
</feature>
<name>K0AYA4_GOTA9</name>
<dbReference type="STRING" id="1128398.Curi_c06670"/>
<dbReference type="EMBL" id="CP003326">
    <property type="protein sequence ID" value="AFS77740.1"/>
    <property type="molecule type" value="Genomic_DNA"/>
</dbReference>
<dbReference type="eggNOG" id="COG3290">
    <property type="taxonomic scope" value="Bacteria"/>
</dbReference>
<keyword evidence="1" id="KW-0812">Transmembrane</keyword>
<gene>
    <name evidence="2" type="ordered locus">Curi_c06670</name>
</gene>
<dbReference type="RefSeq" id="WP_014966877.1">
    <property type="nucleotide sequence ID" value="NC_018664.1"/>
</dbReference>
<keyword evidence="1" id="KW-1133">Transmembrane helix</keyword>
<dbReference type="HOGENOM" id="CLU_1003615_0_0_9"/>
<proteinExistence type="predicted"/>
<feature type="transmembrane region" description="Helical" evidence="1">
    <location>
        <begin position="157"/>
        <end position="174"/>
    </location>
</feature>
<evidence type="ECO:0000313" key="2">
    <source>
        <dbReference type="EMBL" id="AFS77740.1"/>
    </source>
</evidence>
<accession>K0AYA4</accession>
<keyword evidence="1" id="KW-0472">Membrane</keyword>
<feature type="transmembrane region" description="Helical" evidence="1">
    <location>
        <begin position="122"/>
        <end position="145"/>
    </location>
</feature>
<feature type="transmembrane region" description="Helical" evidence="1">
    <location>
        <begin position="85"/>
        <end position="110"/>
    </location>
</feature>
<keyword evidence="3" id="KW-1185">Reference proteome</keyword>
<evidence type="ECO:0000256" key="1">
    <source>
        <dbReference type="SAM" id="Phobius"/>
    </source>
</evidence>
<dbReference type="KEGG" id="cad:Curi_c06670"/>
<organism evidence="2 3">
    <name type="scientific">Gottschalkia acidurici (strain ATCC 7906 / DSM 604 / BCRC 14475 / CIP 104303 / KCTC 5404 / NCIMB 10678 / 9a)</name>
    <name type="common">Clostridium acidurici</name>
    <dbReference type="NCBI Taxonomy" id="1128398"/>
    <lineage>
        <taxon>Bacteria</taxon>
        <taxon>Bacillati</taxon>
        <taxon>Bacillota</taxon>
        <taxon>Tissierellia</taxon>
        <taxon>Tissierellales</taxon>
        <taxon>Gottschalkiaceae</taxon>
        <taxon>Gottschalkia</taxon>
    </lineage>
</organism>
<evidence type="ECO:0000313" key="3">
    <source>
        <dbReference type="Proteomes" id="UP000006094"/>
    </source>
</evidence>
<feature type="transmembrane region" description="Helical" evidence="1">
    <location>
        <begin position="37"/>
        <end position="55"/>
    </location>
</feature>
<feature type="transmembrane region" description="Helical" evidence="1">
    <location>
        <begin position="180"/>
        <end position="202"/>
    </location>
</feature>
<reference evidence="2 3" key="1">
    <citation type="journal article" date="2012" name="PLoS ONE">
        <title>The purine-utilizing bacterium Clostridium acidurici 9a: a genome-guided metabolic reconsideration.</title>
        <authorList>
            <person name="Hartwich K."/>
            <person name="Poehlein A."/>
            <person name="Daniel R."/>
        </authorList>
    </citation>
    <scope>NUCLEOTIDE SEQUENCE [LARGE SCALE GENOMIC DNA]</scope>
    <source>
        <strain evidence="3">ATCC 7906 / DSM 604 / BCRC 14475 / CIP 104303 / KCTC 5404 / NCIMB 10678 / 9a</strain>
    </source>
</reference>
<protein>
    <submittedName>
        <fullName evidence="2">Uncharacterized protein</fullName>
    </submittedName>
</protein>